<dbReference type="PANTHER" id="PTHR43773:SF1">
    <property type="entry name" value="MAGNESIUM TRANSPORTER MGTE"/>
    <property type="match status" value="1"/>
</dbReference>
<dbReference type="SUPFAM" id="SSF158791">
    <property type="entry name" value="MgtE N-terminal domain-like"/>
    <property type="match status" value="1"/>
</dbReference>
<dbReference type="InterPro" id="IPR006668">
    <property type="entry name" value="Mg_transptr_MgtE_intracell_dom"/>
</dbReference>
<dbReference type="Pfam" id="PF03448">
    <property type="entry name" value="MgtE_N"/>
    <property type="match status" value="1"/>
</dbReference>
<keyword evidence="1" id="KW-0129">CBS domain</keyword>
<gene>
    <name evidence="3" type="ORF">AUK40_01780</name>
</gene>
<name>A0A1J5J183_9BACT</name>
<proteinExistence type="predicted"/>
<dbReference type="CDD" id="cd04606">
    <property type="entry name" value="CBS_pair_Mg_transporter"/>
    <property type="match status" value="1"/>
</dbReference>
<sequence>MLYLSSLLGARILDNANVQVGTLKDVAVPITEAYPKVAALVISQKNRTETIVPADLIELVGKGIVTLKKSCATLPFFHLGPEHILLRKSVLDRQIVDCEGLKVVRANDIALGKVQGDLSVISIDVSILGILRRLNLDGLPFLNRIKEDLVPWNEMSLVDSTMPELKLHEQKNQLQKLHPADIANIVEELNAKRGAAFLSQLEPEIAADVIEEMDEDDQVALIEHLDAEQAGDILEDMSPDQAADILDELSDDKAQEIIAELEPEEGEKILELITYDAKEAGGLMTTEFFSVRPDWNVREVKNALKGSKDDIPTITYIYVTEEDGTLKGVLSLRRLSTSEDQKKMKEIMSKKPFFVSPTASIKQIAGFLTKYDLFSVAVAREDRKMLGIVMVDDIMRELFPEA</sequence>
<reference evidence="3 4" key="1">
    <citation type="journal article" date="2016" name="Environ. Microbiol.">
        <title>Genomic resolution of a cold subsurface aquifer community provides metabolic insights for novel microbes adapted to high CO concentrations.</title>
        <authorList>
            <person name="Probst A.J."/>
            <person name="Castelle C.J."/>
            <person name="Singh A."/>
            <person name="Brown C.T."/>
            <person name="Anantharaman K."/>
            <person name="Sharon I."/>
            <person name="Hug L.A."/>
            <person name="Burstein D."/>
            <person name="Emerson J.B."/>
            <person name="Thomas B.C."/>
            <person name="Banfield J.F."/>
        </authorList>
    </citation>
    <scope>NUCLEOTIDE SEQUENCE [LARGE SCALE GENOMIC DNA]</scope>
    <source>
        <strain evidence="3">CG2_30_54_11</strain>
    </source>
</reference>
<dbReference type="STRING" id="1817892.AUK40_01780"/>
<evidence type="ECO:0000313" key="3">
    <source>
        <dbReference type="EMBL" id="OIP98286.1"/>
    </source>
</evidence>
<dbReference type="Gene3D" id="3.10.580.10">
    <property type="entry name" value="CBS-domain"/>
    <property type="match status" value="1"/>
</dbReference>
<dbReference type="EMBL" id="MNZT01000032">
    <property type="protein sequence ID" value="OIP98286.1"/>
    <property type="molecule type" value="Genomic_DNA"/>
</dbReference>
<accession>A0A1J5J183</accession>
<comment type="caution">
    <text evidence="3">The sequence shown here is derived from an EMBL/GenBank/DDBJ whole genome shotgun (WGS) entry which is preliminary data.</text>
</comment>
<dbReference type="Gene3D" id="1.25.60.10">
    <property type="entry name" value="MgtE N-terminal domain-like"/>
    <property type="match status" value="1"/>
</dbReference>
<feature type="domain" description="CBS" evidence="2">
    <location>
        <begin position="284"/>
        <end position="346"/>
    </location>
</feature>
<dbReference type="SMART" id="SM00924">
    <property type="entry name" value="MgtE_N"/>
    <property type="match status" value="1"/>
</dbReference>
<dbReference type="GO" id="GO:0016020">
    <property type="term" value="C:membrane"/>
    <property type="evidence" value="ECO:0007669"/>
    <property type="project" value="InterPro"/>
</dbReference>
<evidence type="ECO:0000259" key="2">
    <source>
        <dbReference type="PROSITE" id="PS51371"/>
    </source>
</evidence>
<dbReference type="SUPFAM" id="SSF54631">
    <property type="entry name" value="CBS-domain pair"/>
    <property type="match status" value="1"/>
</dbReference>
<dbReference type="GO" id="GO:0015095">
    <property type="term" value="F:magnesium ion transmembrane transporter activity"/>
    <property type="evidence" value="ECO:0007669"/>
    <property type="project" value="InterPro"/>
</dbReference>
<dbReference type="Proteomes" id="UP000183245">
    <property type="component" value="Unassembled WGS sequence"/>
</dbReference>
<organism evidence="3 4">
    <name type="scientific">Candidatus Wirthbacteria bacterium CG2_30_54_11</name>
    <dbReference type="NCBI Taxonomy" id="1817892"/>
    <lineage>
        <taxon>Bacteria</taxon>
        <taxon>Candidatus Wirthbacteria</taxon>
    </lineage>
</organism>
<feature type="domain" description="CBS" evidence="2">
    <location>
        <begin position="348"/>
        <end position="402"/>
    </location>
</feature>
<dbReference type="Pfam" id="PF00571">
    <property type="entry name" value="CBS"/>
    <property type="match status" value="2"/>
</dbReference>
<dbReference type="AlphaFoldDB" id="A0A1J5J183"/>
<dbReference type="InterPro" id="IPR038076">
    <property type="entry name" value="MgtE_N_sf"/>
</dbReference>
<dbReference type="PROSITE" id="PS51371">
    <property type="entry name" value="CBS"/>
    <property type="match status" value="2"/>
</dbReference>
<dbReference type="InterPro" id="IPR046342">
    <property type="entry name" value="CBS_dom_sf"/>
</dbReference>
<protein>
    <recommendedName>
        <fullName evidence="2">CBS domain-containing protein</fullName>
    </recommendedName>
</protein>
<dbReference type="InterPro" id="IPR000644">
    <property type="entry name" value="CBS_dom"/>
</dbReference>
<evidence type="ECO:0000256" key="1">
    <source>
        <dbReference type="PROSITE-ProRule" id="PRU00703"/>
    </source>
</evidence>
<evidence type="ECO:0000313" key="4">
    <source>
        <dbReference type="Proteomes" id="UP000183245"/>
    </source>
</evidence>
<dbReference type="InterPro" id="IPR006669">
    <property type="entry name" value="MgtE_transporter"/>
</dbReference>
<dbReference type="PANTHER" id="PTHR43773">
    <property type="entry name" value="MAGNESIUM TRANSPORTER MGTE"/>
    <property type="match status" value="1"/>
</dbReference>